<dbReference type="SMART" id="SM00387">
    <property type="entry name" value="HATPase_c"/>
    <property type="match status" value="1"/>
</dbReference>
<comment type="catalytic activity">
    <reaction evidence="1">
        <text>ATP + protein L-histidine = ADP + protein N-phospho-L-histidine.</text>
        <dbReference type="EC" id="2.7.13.3"/>
    </reaction>
</comment>
<dbReference type="Pfam" id="PF00512">
    <property type="entry name" value="HisKA"/>
    <property type="match status" value="1"/>
</dbReference>
<evidence type="ECO:0000256" key="7">
    <source>
        <dbReference type="ARBA" id="ARBA00023012"/>
    </source>
</evidence>
<dbReference type="PANTHER" id="PTHR43711">
    <property type="entry name" value="TWO-COMPONENT HISTIDINE KINASE"/>
    <property type="match status" value="1"/>
</dbReference>
<dbReference type="CDD" id="cd00082">
    <property type="entry name" value="HisKA"/>
    <property type="match status" value="1"/>
</dbReference>
<dbReference type="EC" id="2.7.13.3" evidence="3"/>
<dbReference type="Proteomes" id="UP001595816">
    <property type="component" value="Unassembled WGS sequence"/>
</dbReference>
<dbReference type="PROSITE" id="PS50109">
    <property type="entry name" value="HIS_KIN"/>
    <property type="match status" value="1"/>
</dbReference>
<dbReference type="SMART" id="SM00388">
    <property type="entry name" value="HisKA"/>
    <property type="match status" value="1"/>
</dbReference>
<dbReference type="InterPro" id="IPR036097">
    <property type="entry name" value="HisK_dim/P_sf"/>
</dbReference>
<dbReference type="Gene3D" id="3.30.565.10">
    <property type="entry name" value="Histidine kinase-like ATPase, C-terminal domain"/>
    <property type="match status" value="1"/>
</dbReference>
<evidence type="ECO:0000256" key="4">
    <source>
        <dbReference type="ARBA" id="ARBA00022553"/>
    </source>
</evidence>
<keyword evidence="5" id="KW-0808">Transferase</keyword>
<keyword evidence="10" id="KW-1185">Reference proteome</keyword>
<name>A0ABV8LE83_9ACTN</name>
<protein>
    <recommendedName>
        <fullName evidence="3">histidine kinase</fullName>
        <ecNumber evidence="3">2.7.13.3</ecNumber>
    </recommendedName>
</protein>
<evidence type="ECO:0000313" key="10">
    <source>
        <dbReference type="Proteomes" id="UP001595816"/>
    </source>
</evidence>
<evidence type="ECO:0000256" key="6">
    <source>
        <dbReference type="ARBA" id="ARBA00022777"/>
    </source>
</evidence>
<keyword evidence="6 9" id="KW-0418">Kinase</keyword>
<evidence type="ECO:0000259" key="8">
    <source>
        <dbReference type="PROSITE" id="PS50109"/>
    </source>
</evidence>
<dbReference type="InterPro" id="IPR050736">
    <property type="entry name" value="Sensor_HK_Regulatory"/>
</dbReference>
<evidence type="ECO:0000313" key="9">
    <source>
        <dbReference type="EMBL" id="MFC4129187.1"/>
    </source>
</evidence>
<sequence length="405" mass="42890">MDSRSRTLIAGLTAMLEKVNSGGPGLPAIGELITAVQAGLGAQGLAASEYTVADGRVIAAQGLLAPFVGIRFDGMTDHAKAVRSGPGVHEYDVDDIQALARQHLAGFGVRRLLVASAEADGRVVGNLVAVFGAGQPYLDPEDEALIMRLAGSVAAHLYTDRVGLPVLGDGEVAAAPGGREVSERGLFVAMASHELRTPVTVIKGYADTLTDHWDALDTRSRMEAIRVIGQRSGELARLIDRLLTSSVGGVFEVHPAAFDLTEALRGAAADLPAHLRRRLSVALPPTLSAALGNRSDIVTVLTELVTNADKYSGSAEPITLTAGQDGRTVYFRVSDRGIGVRPEEVEMAFERYWQGGDHGSARRPGVGLGLYLVRKTIERQNGWVSLRPRDGGGTVAEVRLPRGDR</sequence>
<dbReference type="SUPFAM" id="SSF47384">
    <property type="entry name" value="Homodimeric domain of signal transducing histidine kinase"/>
    <property type="match status" value="1"/>
</dbReference>
<keyword evidence="4" id="KW-0597">Phosphoprotein</keyword>
<evidence type="ECO:0000256" key="1">
    <source>
        <dbReference type="ARBA" id="ARBA00000085"/>
    </source>
</evidence>
<dbReference type="EMBL" id="JBHSAY010000003">
    <property type="protein sequence ID" value="MFC4129187.1"/>
    <property type="molecule type" value="Genomic_DNA"/>
</dbReference>
<proteinExistence type="predicted"/>
<keyword evidence="7" id="KW-0902">Two-component regulatory system</keyword>
<dbReference type="RefSeq" id="WP_372502907.1">
    <property type="nucleotide sequence ID" value="NZ_JAMZDZ010000001.1"/>
</dbReference>
<dbReference type="InterPro" id="IPR003594">
    <property type="entry name" value="HATPase_dom"/>
</dbReference>
<organism evidence="9 10">
    <name type="scientific">Hamadaea flava</name>
    <dbReference type="NCBI Taxonomy" id="1742688"/>
    <lineage>
        <taxon>Bacteria</taxon>
        <taxon>Bacillati</taxon>
        <taxon>Actinomycetota</taxon>
        <taxon>Actinomycetes</taxon>
        <taxon>Micromonosporales</taxon>
        <taxon>Micromonosporaceae</taxon>
        <taxon>Hamadaea</taxon>
    </lineage>
</organism>
<reference evidence="10" key="1">
    <citation type="journal article" date="2019" name="Int. J. Syst. Evol. Microbiol.">
        <title>The Global Catalogue of Microorganisms (GCM) 10K type strain sequencing project: providing services to taxonomists for standard genome sequencing and annotation.</title>
        <authorList>
            <consortium name="The Broad Institute Genomics Platform"/>
            <consortium name="The Broad Institute Genome Sequencing Center for Infectious Disease"/>
            <person name="Wu L."/>
            <person name="Ma J."/>
        </authorList>
    </citation>
    <scope>NUCLEOTIDE SEQUENCE [LARGE SCALE GENOMIC DNA]</scope>
    <source>
        <strain evidence="10">CGMCC 4.7289</strain>
    </source>
</reference>
<gene>
    <name evidence="9" type="ORF">ACFOZ4_01010</name>
</gene>
<dbReference type="InterPro" id="IPR005467">
    <property type="entry name" value="His_kinase_dom"/>
</dbReference>
<dbReference type="Pfam" id="PF02518">
    <property type="entry name" value="HATPase_c"/>
    <property type="match status" value="1"/>
</dbReference>
<dbReference type="PRINTS" id="PR00344">
    <property type="entry name" value="BCTRLSENSOR"/>
</dbReference>
<dbReference type="Gene3D" id="1.10.287.130">
    <property type="match status" value="1"/>
</dbReference>
<dbReference type="InterPro" id="IPR004358">
    <property type="entry name" value="Sig_transdc_His_kin-like_C"/>
</dbReference>
<dbReference type="PANTHER" id="PTHR43711:SF1">
    <property type="entry name" value="HISTIDINE KINASE 1"/>
    <property type="match status" value="1"/>
</dbReference>
<dbReference type="SUPFAM" id="SSF55874">
    <property type="entry name" value="ATPase domain of HSP90 chaperone/DNA topoisomerase II/histidine kinase"/>
    <property type="match status" value="1"/>
</dbReference>
<dbReference type="InterPro" id="IPR003661">
    <property type="entry name" value="HisK_dim/P_dom"/>
</dbReference>
<comment type="subcellular location">
    <subcellularLocation>
        <location evidence="2">Cell membrane</location>
    </subcellularLocation>
</comment>
<feature type="domain" description="Histidine kinase" evidence="8">
    <location>
        <begin position="190"/>
        <end position="404"/>
    </location>
</feature>
<evidence type="ECO:0000256" key="2">
    <source>
        <dbReference type="ARBA" id="ARBA00004236"/>
    </source>
</evidence>
<accession>A0ABV8LE83</accession>
<dbReference type="InterPro" id="IPR036890">
    <property type="entry name" value="HATPase_C_sf"/>
</dbReference>
<comment type="caution">
    <text evidence="9">The sequence shown here is derived from an EMBL/GenBank/DDBJ whole genome shotgun (WGS) entry which is preliminary data.</text>
</comment>
<evidence type="ECO:0000256" key="5">
    <source>
        <dbReference type="ARBA" id="ARBA00022679"/>
    </source>
</evidence>
<evidence type="ECO:0000256" key="3">
    <source>
        <dbReference type="ARBA" id="ARBA00012438"/>
    </source>
</evidence>
<dbReference type="GO" id="GO:0016301">
    <property type="term" value="F:kinase activity"/>
    <property type="evidence" value="ECO:0007669"/>
    <property type="project" value="UniProtKB-KW"/>
</dbReference>